<evidence type="ECO:0000313" key="1">
    <source>
        <dbReference type="EMBL" id="EJX07862.1"/>
    </source>
</evidence>
<protein>
    <submittedName>
        <fullName evidence="1">Uncharacterized protein</fullName>
    </submittedName>
</protein>
<proteinExistence type="predicted"/>
<name>J9GJJ0_9ZZZZ</name>
<accession>J9GJJ0</accession>
<dbReference type="EMBL" id="AMCI01000774">
    <property type="protein sequence ID" value="EJX07862.1"/>
    <property type="molecule type" value="Genomic_DNA"/>
</dbReference>
<reference evidence="1" key="1">
    <citation type="journal article" date="2012" name="PLoS ONE">
        <title>Gene sets for utilization of primary and secondary nutrition supplies in the distal gut of endangered iberian lynx.</title>
        <authorList>
            <person name="Alcaide M."/>
            <person name="Messina E."/>
            <person name="Richter M."/>
            <person name="Bargiela R."/>
            <person name="Peplies J."/>
            <person name="Huws S.A."/>
            <person name="Newbold C.J."/>
            <person name="Golyshin P.N."/>
            <person name="Simon M.A."/>
            <person name="Lopez G."/>
            <person name="Yakimov M.M."/>
            <person name="Ferrer M."/>
        </authorList>
    </citation>
    <scope>NUCLEOTIDE SEQUENCE</scope>
</reference>
<gene>
    <name evidence="1" type="ORF">EVA_04042</name>
</gene>
<sequence length="52" mass="5897">MEETDRKKVLKPGTADSAEEVVKGFKTFFIPKPKGLVAVYLPLCSFFAYERN</sequence>
<dbReference type="AlphaFoldDB" id="J9GJJ0"/>
<organism evidence="1">
    <name type="scientific">gut metagenome</name>
    <dbReference type="NCBI Taxonomy" id="749906"/>
    <lineage>
        <taxon>unclassified sequences</taxon>
        <taxon>metagenomes</taxon>
        <taxon>organismal metagenomes</taxon>
    </lineage>
</organism>
<comment type="caution">
    <text evidence="1">The sequence shown here is derived from an EMBL/GenBank/DDBJ whole genome shotgun (WGS) entry which is preliminary data.</text>
</comment>